<protein>
    <submittedName>
        <fullName evidence="7">Aromatic acid exporter family member 1</fullName>
    </submittedName>
</protein>
<organism evidence="7 8">
    <name type="scientific">Actinocorallia herbida</name>
    <dbReference type="NCBI Taxonomy" id="58109"/>
    <lineage>
        <taxon>Bacteria</taxon>
        <taxon>Bacillati</taxon>
        <taxon>Actinomycetota</taxon>
        <taxon>Actinomycetes</taxon>
        <taxon>Streptosporangiales</taxon>
        <taxon>Thermomonosporaceae</taxon>
        <taxon>Actinocorallia</taxon>
    </lineage>
</organism>
<dbReference type="Pfam" id="PF06081">
    <property type="entry name" value="ArAE_1"/>
    <property type="match status" value="1"/>
</dbReference>
<name>A0A3N1CN35_9ACTN</name>
<evidence type="ECO:0000256" key="2">
    <source>
        <dbReference type="ARBA" id="ARBA00022475"/>
    </source>
</evidence>
<dbReference type="RefSeq" id="WP_123661681.1">
    <property type="nucleotide sequence ID" value="NZ_RJKE01000001.1"/>
</dbReference>
<reference evidence="7 8" key="1">
    <citation type="submission" date="2018-11" db="EMBL/GenBank/DDBJ databases">
        <title>Sequencing the genomes of 1000 actinobacteria strains.</title>
        <authorList>
            <person name="Klenk H.-P."/>
        </authorList>
    </citation>
    <scope>NUCLEOTIDE SEQUENCE [LARGE SCALE GENOMIC DNA]</scope>
    <source>
        <strain evidence="7 8">DSM 44254</strain>
    </source>
</reference>
<evidence type="ECO:0000313" key="7">
    <source>
        <dbReference type="EMBL" id="ROO82693.1"/>
    </source>
</evidence>
<gene>
    <name evidence="7" type="ORF">EDD29_0175</name>
</gene>
<keyword evidence="3 6" id="KW-0812">Transmembrane</keyword>
<keyword evidence="4 6" id="KW-1133">Transmembrane helix</keyword>
<evidence type="ECO:0000256" key="3">
    <source>
        <dbReference type="ARBA" id="ARBA00022692"/>
    </source>
</evidence>
<dbReference type="OrthoDB" id="4350122at2"/>
<dbReference type="AlphaFoldDB" id="A0A3N1CN35"/>
<evidence type="ECO:0000313" key="8">
    <source>
        <dbReference type="Proteomes" id="UP000272400"/>
    </source>
</evidence>
<dbReference type="GO" id="GO:0005886">
    <property type="term" value="C:plasma membrane"/>
    <property type="evidence" value="ECO:0007669"/>
    <property type="project" value="UniProtKB-SubCell"/>
</dbReference>
<proteinExistence type="predicted"/>
<feature type="transmembrane region" description="Helical" evidence="6">
    <location>
        <begin position="30"/>
        <end position="48"/>
    </location>
</feature>
<evidence type="ECO:0000256" key="6">
    <source>
        <dbReference type="SAM" id="Phobius"/>
    </source>
</evidence>
<keyword evidence="2" id="KW-1003">Cell membrane</keyword>
<comment type="caution">
    <text evidence="7">The sequence shown here is derived from an EMBL/GenBank/DDBJ whole genome shotgun (WGS) entry which is preliminary data.</text>
</comment>
<feature type="transmembrane region" description="Helical" evidence="6">
    <location>
        <begin position="55"/>
        <end position="70"/>
    </location>
</feature>
<evidence type="ECO:0000256" key="5">
    <source>
        <dbReference type="ARBA" id="ARBA00023136"/>
    </source>
</evidence>
<accession>A0A3N1CN35</accession>
<dbReference type="EMBL" id="RJKE01000001">
    <property type="protein sequence ID" value="ROO82693.1"/>
    <property type="molecule type" value="Genomic_DNA"/>
</dbReference>
<comment type="subcellular location">
    <subcellularLocation>
        <location evidence="1">Cell membrane</location>
        <topology evidence="1">Multi-pass membrane protein</topology>
    </subcellularLocation>
</comment>
<dbReference type="InterPro" id="IPR010343">
    <property type="entry name" value="ArAE_1"/>
</dbReference>
<evidence type="ECO:0000256" key="4">
    <source>
        <dbReference type="ARBA" id="ARBA00022989"/>
    </source>
</evidence>
<dbReference type="Proteomes" id="UP000272400">
    <property type="component" value="Unassembled WGS sequence"/>
</dbReference>
<evidence type="ECO:0000256" key="1">
    <source>
        <dbReference type="ARBA" id="ARBA00004651"/>
    </source>
</evidence>
<keyword evidence="5 6" id="KW-0472">Membrane</keyword>
<keyword evidence="8" id="KW-1185">Reference proteome</keyword>
<sequence length="357" mass="38579">MTLATAFRLVVTAMVAYLVADFLRTGPPPLLAPLTALLIVQVTLYQTLTSSIQRIISVTCGVLLAVFIAHTLGFHWWTLGLVIGLALLVGRLFNLGDHILEVPISAMLILQLGTETAALGRVVETLIGAGVGLVSTLVTAPVKVKPAEDALRGLAMDVGRFLEDLADDLHLEPDHAHTTRWQGQAARLAEEARTVAARLGEADDSTRLNPRAFRIGGPSAALRTAMSTLEAASIRTRGLARCMADRTYLYLRDGGGLGVDMWATDVREELGLTLRTLSRAVPLYAAAATASTPESGRRLGQTTHDLLVEARQHRERLGRLLRDDPGHWPLHGELLVHVDRLLDSLAPSALGFRPVLY</sequence>